<accession>A0ABM9EZC6</accession>
<dbReference type="PANTHER" id="PTHR39157">
    <property type="entry name" value="INTEGRAL MEMBRANE PROTEIN-RELATED"/>
    <property type="match status" value="1"/>
</dbReference>
<keyword evidence="1" id="KW-1133">Transmembrane helix</keyword>
<gene>
    <name evidence="3" type="ORF">BACCIP111895_04770</name>
</gene>
<dbReference type="EMBL" id="CALBWS010000052">
    <property type="protein sequence ID" value="CAH2717556.1"/>
    <property type="molecule type" value="Genomic_DNA"/>
</dbReference>
<evidence type="ECO:0000259" key="2">
    <source>
        <dbReference type="Pfam" id="PF04173"/>
    </source>
</evidence>
<dbReference type="Proteomes" id="UP000838308">
    <property type="component" value="Unassembled WGS sequence"/>
</dbReference>
<reference evidence="3" key="1">
    <citation type="submission" date="2022-04" db="EMBL/GenBank/DDBJ databases">
        <authorList>
            <person name="Criscuolo A."/>
        </authorList>
    </citation>
    <scope>NUCLEOTIDE SEQUENCE</scope>
    <source>
        <strain evidence="3">CIP111895</strain>
    </source>
</reference>
<keyword evidence="1" id="KW-0812">Transmembrane</keyword>
<comment type="caution">
    <text evidence="3">The sequence shown here is derived from an EMBL/GenBank/DDBJ whole genome shotgun (WGS) entry which is preliminary data.</text>
</comment>
<dbReference type="InterPro" id="IPR007301">
    <property type="entry name" value="DoxD"/>
</dbReference>
<feature type="transmembrane region" description="Helical" evidence="1">
    <location>
        <begin position="76"/>
        <end position="94"/>
    </location>
</feature>
<protein>
    <recommendedName>
        <fullName evidence="2">TQO small subunit DoxD domain-containing protein</fullName>
    </recommendedName>
</protein>
<proteinExistence type="predicted"/>
<organism evidence="3 4">
    <name type="scientific">Neobacillus rhizosphaerae</name>
    <dbReference type="NCBI Taxonomy" id="2880965"/>
    <lineage>
        <taxon>Bacteria</taxon>
        <taxon>Bacillati</taxon>
        <taxon>Bacillota</taxon>
        <taxon>Bacilli</taxon>
        <taxon>Bacillales</taxon>
        <taxon>Bacillaceae</taxon>
        <taxon>Neobacillus</taxon>
    </lineage>
</organism>
<evidence type="ECO:0000313" key="3">
    <source>
        <dbReference type="EMBL" id="CAH2717556.1"/>
    </source>
</evidence>
<name>A0ABM9EZC6_9BACI</name>
<feature type="domain" description="TQO small subunit DoxD" evidence="2">
    <location>
        <begin position="15"/>
        <end position="153"/>
    </location>
</feature>
<dbReference type="PANTHER" id="PTHR39157:SF1">
    <property type="entry name" value="DOXX FAMILY PROTEIN"/>
    <property type="match status" value="1"/>
</dbReference>
<dbReference type="RefSeq" id="WP_248737766.1">
    <property type="nucleotide sequence ID" value="NZ_CALBWS010000052.1"/>
</dbReference>
<evidence type="ECO:0000313" key="4">
    <source>
        <dbReference type="Proteomes" id="UP000838308"/>
    </source>
</evidence>
<keyword evidence="1" id="KW-0472">Membrane</keyword>
<feature type="transmembrane region" description="Helical" evidence="1">
    <location>
        <begin position="123"/>
        <end position="143"/>
    </location>
</feature>
<keyword evidence="4" id="KW-1185">Reference proteome</keyword>
<sequence length="167" mass="18686">MKWWKTPQAAVLWTVLRLWFGFTWLTAGWDKIVREGGFDASGFLNAALTKTEGAHPQVLGWYGTFLEKFALPNIELFNVLVVWGEFLVGLGLIIGFLTRPALYAAALMNLSFLLTGETGVNPVYYTIAILLLVVGSGTYYWGVDRFALPVIKKKFFKKKEQATVNAS</sequence>
<evidence type="ECO:0000256" key="1">
    <source>
        <dbReference type="SAM" id="Phobius"/>
    </source>
</evidence>
<dbReference type="Pfam" id="PF04173">
    <property type="entry name" value="DoxD"/>
    <property type="match status" value="1"/>
</dbReference>